<dbReference type="SUPFAM" id="SSF69287">
    <property type="entry name" value="Urease metallochaperone UreE, N-terminal domain"/>
    <property type="match status" value="1"/>
</dbReference>
<dbReference type="RefSeq" id="WP_089698742.1">
    <property type="nucleotide sequence ID" value="NZ_FNHL01000004.1"/>
</dbReference>
<reference evidence="7" key="1">
    <citation type="submission" date="2016-10" db="EMBL/GenBank/DDBJ databases">
        <authorList>
            <person name="Varghese N."/>
            <person name="Submissions S."/>
        </authorList>
    </citation>
    <scope>NUCLEOTIDE SEQUENCE [LARGE SCALE GENOMIC DNA]</scope>
    <source>
        <strain evidence="7">CGMCC 1.10119</strain>
    </source>
</reference>
<evidence type="ECO:0000256" key="2">
    <source>
        <dbReference type="ARBA" id="ARBA00022596"/>
    </source>
</evidence>
<dbReference type="InterPro" id="IPR012406">
    <property type="entry name" value="UreE"/>
</dbReference>
<dbReference type="InterPro" id="IPR036118">
    <property type="entry name" value="UreE_N_sf"/>
</dbReference>
<keyword evidence="3" id="KW-0143">Chaperone</keyword>
<evidence type="ECO:0000256" key="4">
    <source>
        <dbReference type="SAM" id="MobiDB-lite"/>
    </source>
</evidence>
<evidence type="ECO:0000259" key="5">
    <source>
        <dbReference type="SMART" id="SM00988"/>
    </source>
</evidence>
<dbReference type="Pfam" id="PF02814">
    <property type="entry name" value="UreE_N"/>
    <property type="match status" value="1"/>
</dbReference>
<evidence type="ECO:0000256" key="1">
    <source>
        <dbReference type="ARBA" id="ARBA00022490"/>
    </source>
</evidence>
<protein>
    <submittedName>
        <fullName evidence="6">Urease accessory protein</fullName>
    </submittedName>
</protein>
<name>A0A1G9XHW0_9EURY</name>
<evidence type="ECO:0000313" key="6">
    <source>
        <dbReference type="EMBL" id="SDM96334.1"/>
    </source>
</evidence>
<keyword evidence="7" id="KW-1185">Reference proteome</keyword>
<dbReference type="HAMAP" id="MF_00822">
    <property type="entry name" value="UreE"/>
    <property type="match status" value="1"/>
</dbReference>
<dbReference type="InterPro" id="IPR004029">
    <property type="entry name" value="UreE_N"/>
</dbReference>
<evidence type="ECO:0000256" key="3">
    <source>
        <dbReference type="ARBA" id="ARBA00023186"/>
    </source>
</evidence>
<dbReference type="AlphaFoldDB" id="A0A1G9XHW0"/>
<dbReference type="Gene3D" id="2.60.260.20">
    <property type="entry name" value="Urease metallochaperone UreE, N-terminal domain"/>
    <property type="match status" value="1"/>
</dbReference>
<dbReference type="SMART" id="SM00988">
    <property type="entry name" value="UreE_N"/>
    <property type="match status" value="1"/>
</dbReference>
<sequence>MLVADGVRGNVHEDDALHDAYHDHEDAGTLERVVVDRTTRRRSRFRTTTESGTDLGVVVGTGELTPGDVLAVDSERLFVVEFEREDAVVVELPESEGDAETLAAAVAFGHLVGNKHWDLAVDDGEVYVRVGADGHRVEEELDAELLDGATLRREQVDPTLFDESPGDHEHTHGGEGHGHSHDHGGGTHDHDHGDAGHSHPVSRPREGRDD</sequence>
<keyword evidence="1" id="KW-0963">Cytoplasm</keyword>
<organism evidence="6 7">
    <name type="scientific">Halogranum gelatinilyticum</name>
    <dbReference type="NCBI Taxonomy" id="660521"/>
    <lineage>
        <taxon>Archaea</taxon>
        <taxon>Methanobacteriati</taxon>
        <taxon>Methanobacteriota</taxon>
        <taxon>Stenosarchaea group</taxon>
        <taxon>Halobacteria</taxon>
        <taxon>Halobacteriales</taxon>
        <taxon>Haloferacaceae</taxon>
    </lineage>
</organism>
<keyword evidence="2" id="KW-0533">Nickel</keyword>
<feature type="region of interest" description="Disordered" evidence="4">
    <location>
        <begin position="159"/>
        <end position="210"/>
    </location>
</feature>
<dbReference type="OrthoDB" id="241983at2157"/>
<dbReference type="Proteomes" id="UP000199451">
    <property type="component" value="Unassembled WGS sequence"/>
</dbReference>
<dbReference type="GO" id="GO:0016151">
    <property type="term" value="F:nickel cation binding"/>
    <property type="evidence" value="ECO:0007669"/>
    <property type="project" value="InterPro"/>
</dbReference>
<feature type="domain" description="UreE urease accessory N-terminal" evidence="5">
    <location>
        <begin position="10"/>
        <end position="78"/>
    </location>
</feature>
<proteinExistence type="inferred from homology"/>
<feature type="compositionally biased region" description="Basic and acidic residues" evidence="4">
    <location>
        <begin position="165"/>
        <end position="210"/>
    </location>
</feature>
<accession>A0A1G9XHW0</accession>
<dbReference type="GO" id="GO:0005737">
    <property type="term" value="C:cytoplasm"/>
    <property type="evidence" value="ECO:0007669"/>
    <property type="project" value="InterPro"/>
</dbReference>
<gene>
    <name evidence="6" type="ORF">SAMN04487949_2998</name>
</gene>
<dbReference type="GO" id="GO:0006457">
    <property type="term" value="P:protein folding"/>
    <property type="evidence" value="ECO:0007669"/>
    <property type="project" value="InterPro"/>
</dbReference>
<dbReference type="STRING" id="660521.SAMN04487949_2998"/>
<dbReference type="EMBL" id="FNHL01000004">
    <property type="protein sequence ID" value="SDM96334.1"/>
    <property type="molecule type" value="Genomic_DNA"/>
</dbReference>
<evidence type="ECO:0000313" key="7">
    <source>
        <dbReference type="Proteomes" id="UP000199451"/>
    </source>
</evidence>